<dbReference type="OrthoDB" id="375130at85006"/>
<dbReference type="KEGG" id="ltr:EVS81_01715"/>
<dbReference type="Proteomes" id="UP000289260">
    <property type="component" value="Chromosome"/>
</dbReference>
<dbReference type="AlphaFoldDB" id="A0A4P6KC76"/>
<evidence type="ECO:0000313" key="1">
    <source>
        <dbReference type="EMBL" id="QBE47703.1"/>
    </source>
</evidence>
<dbReference type="RefSeq" id="WP_130108857.1">
    <property type="nucleotide sequence ID" value="NZ_CP035806.1"/>
</dbReference>
<protein>
    <submittedName>
        <fullName evidence="1">Uncharacterized protein</fullName>
    </submittedName>
</protein>
<evidence type="ECO:0000313" key="2">
    <source>
        <dbReference type="Proteomes" id="UP000289260"/>
    </source>
</evidence>
<dbReference type="EMBL" id="CP035806">
    <property type="protein sequence ID" value="QBE47703.1"/>
    <property type="molecule type" value="Genomic_DNA"/>
</dbReference>
<sequence length="214" mass="24021">MDGIVGPAIGAGGRTLAVILRRNNWKRKASLKLSATTTDVGAETVFEVTLENPRGNLDSVEVSSITPRIRIHDQSCGDPEFVKFSRSPYAGFPKFPIALAPGESKTWSAKVLRRDVLQQYEQESHRAMKRTWGDQRFEEFLELERRAEAFRKRNTFMGKLARVLHAVDDTGPGILLQVNTKQDGEFTSSELHLTATNLVDRCRSAWKNTCSDAR</sequence>
<gene>
    <name evidence="1" type="ORF">EVS81_01715</name>
</gene>
<reference evidence="1 2" key="1">
    <citation type="submission" date="2019-02" db="EMBL/GenBank/DDBJ databases">
        <authorList>
            <person name="Sun L."/>
            <person name="Pan D."/>
            <person name="Wu X."/>
        </authorList>
    </citation>
    <scope>NUCLEOTIDE SEQUENCE [LARGE SCALE GENOMIC DNA]</scope>
    <source>
        <strain evidence="1 2">JW-1</strain>
    </source>
</reference>
<keyword evidence="2" id="KW-1185">Reference proteome</keyword>
<name>A0A4P6KC76_9MICO</name>
<organism evidence="1 2">
    <name type="scientific">Leucobacter triazinivorans</name>
    <dbReference type="NCBI Taxonomy" id="1784719"/>
    <lineage>
        <taxon>Bacteria</taxon>
        <taxon>Bacillati</taxon>
        <taxon>Actinomycetota</taxon>
        <taxon>Actinomycetes</taxon>
        <taxon>Micrococcales</taxon>
        <taxon>Microbacteriaceae</taxon>
        <taxon>Leucobacter</taxon>
    </lineage>
</organism>
<proteinExistence type="predicted"/>
<accession>A0A4P6KC76</accession>